<evidence type="ECO:0000256" key="6">
    <source>
        <dbReference type="ARBA" id="ARBA00022723"/>
    </source>
</evidence>
<dbReference type="Gene3D" id="3.90.230.10">
    <property type="entry name" value="Creatinase/methionine aminopeptidase superfamily"/>
    <property type="match status" value="1"/>
</dbReference>
<comment type="catalytic activity">
    <reaction evidence="1">
        <text>Release of any N-terminal amino acid, including proline, that is linked to proline, even from a dipeptide or tripeptide.</text>
        <dbReference type="EC" id="3.4.11.9"/>
    </reaction>
</comment>
<proteinExistence type="inferred from homology"/>
<keyword evidence="6" id="KW-0479">Metal-binding</keyword>
<dbReference type="EC" id="3.4.11.9" evidence="4"/>
<dbReference type="InterPro" id="IPR000994">
    <property type="entry name" value="Pept_M24"/>
</dbReference>
<dbReference type="GO" id="GO:0030145">
    <property type="term" value="F:manganese ion binding"/>
    <property type="evidence" value="ECO:0007669"/>
    <property type="project" value="InterPro"/>
</dbReference>
<gene>
    <name evidence="14" type="ORF">HELGO_WM10968</name>
</gene>
<reference evidence="14" key="1">
    <citation type="submission" date="2020-01" db="EMBL/GenBank/DDBJ databases">
        <authorList>
            <person name="Meier V. D."/>
            <person name="Meier V D."/>
        </authorList>
    </citation>
    <scope>NUCLEOTIDE SEQUENCE</scope>
    <source>
        <strain evidence="14">HLG_WM_MAG_07</strain>
    </source>
</reference>
<organism evidence="14">
    <name type="scientific">uncultured Thiotrichaceae bacterium</name>
    <dbReference type="NCBI Taxonomy" id="298394"/>
    <lineage>
        <taxon>Bacteria</taxon>
        <taxon>Pseudomonadati</taxon>
        <taxon>Pseudomonadota</taxon>
        <taxon>Gammaproteobacteria</taxon>
        <taxon>Thiotrichales</taxon>
        <taxon>Thiotrichaceae</taxon>
        <taxon>environmental samples</taxon>
    </lineage>
</organism>
<sequence length="440" mass="49697">MKKTPKIHAKEFATRREQLMRMIGEESIAIVPSAGLKIRNRDAEYGFRQNSDFLYLTGFNEPDAVAVFIPEREAGEYILFCRERDPKAEQWVGRRAGLEGAQKTFGADDAFPIIDIDDILPGLLEDRAAIYYNMGEDTEFDTQVMAWVNVLKKKVRSGVHAPQEFVSLPLILHDMRLYKSPAELRVMRHSARTAVAAHTRAMQVCKPDMMEYQLEAEYLHEFRKNGMETSYTSIVGGGENACILHYVENDQMLKDGDLVLIDAGAEYLGYASDITRTFPVNGTYSEEQAKLYQIVLNAQKAAIAKAKPGNCWNDMHDAAVFTLVAGLADVGILEGEIDTLIEEKAYFPFYMHKTGHWLGLDVHDVGDYKVDDHWRLLEPGMTLTVEPGLYVSPSDDVDKKWWNIGIRIEDDVLITKQGCEVLTKDLVKEVDDIEALMATN</sequence>
<dbReference type="InterPro" id="IPR036005">
    <property type="entry name" value="Creatinase/aminopeptidase-like"/>
</dbReference>
<dbReference type="InterPro" id="IPR007865">
    <property type="entry name" value="Aminopep_P_N"/>
</dbReference>
<evidence type="ECO:0000256" key="1">
    <source>
        <dbReference type="ARBA" id="ARBA00001424"/>
    </source>
</evidence>
<evidence type="ECO:0000256" key="4">
    <source>
        <dbReference type="ARBA" id="ARBA00012574"/>
    </source>
</evidence>
<evidence type="ECO:0000256" key="9">
    <source>
        <dbReference type="ARBA" id="ARBA00023211"/>
    </source>
</evidence>
<dbReference type="FunFam" id="3.90.230.10:FF:000002">
    <property type="entry name" value="Xaa-Pro aminopeptidase 3"/>
    <property type="match status" value="1"/>
</dbReference>
<dbReference type="SMART" id="SM01011">
    <property type="entry name" value="AMP_N"/>
    <property type="match status" value="1"/>
</dbReference>
<evidence type="ECO:0000256" key="8">
    <source>
        <dbReference type="ARBA" id="ARBA00023049"/>
    </source>
</evidence>
<dbReference type="AlphaFoldDB" id="A0A6S6SJ53"/>
<evidence type="ECO:0000256" key="2">
    <source>
        <dbReference type="ARBA" id="ARBA00001936"/>
    </source>
</evidence>
<accession>A0A6S6SJ53</accession>
<evidence type="ECO:0000256" key="12">
    <source>
        <dbReference type="ARBA" id="ARBA00081411"/>
    </source>
</evidence>
<evidence type="ECO:0000256" key="11">
    <source>
        <dbReference type="ARBA" id="ARBA00075356"/>
    </source>
</evidence>
<dbReference type="GO" id="GO:0005829">
    <property type="term" value="C:cytosol"/>
    <property type="evidence" value="ECO:0007669"/>
    <property type="project" value="TreeGrafter"/>
</dbReference>
<dbReference type="PANTHER" id="PTHR43226:SF4">
    <property type="entry name" value="XAA-PRO AMINOPEPTIDASE 3"/>
    <property type="match status" value="1"/>
</dbReference>
<keyword evidence="8" id="KW-0482">Metalloprotease</keyword>
<dbReference type="EMBL" id="CACVAY010000013">
    <property type="protein sequence ID" value="CAA6802965.1"/>
    <property type="molecule type" value="Genomic_DNA"/>
</dbReference>
<dbReference type="SUPFAM" id="SSF53092">
    <property type="entry name" value="Creatinase/prolidase N-terminal domain"/>
    <property type="match status" value="1"/>
</dbReference>
<dbReference type="InterPro" id="IPR029149">
    <property type="entry name" value="Creatin/AminoP/Spt16_N"/>
</dbReference>
<keyword evidence="14" id="KW-0031">Aminopeptidase</keyword>
<evidence type="ECO:0000259" key="13">
    <source>
        <dbReference type="SMART" id="SM01011"/>
    </source>
</evidence>
<evidence type="ECO:0000313" key="14">
    <source>
        <dbReference type="EMBL" id="CAA6802965.1"/>
    </source>
</evidence>
<keyword evidence="7 14" id="KW-0378">Hydrolase</keyword>
<dbReference type="SUPFAM" id="SSF55920">
    <property type="entry name" value="Creatinase/aminopeptidase"/>
    <property type="match status" value="1"/>
</dbReference>
<evidence type="ECO:0000256" key="3">
    <source>
        <dbReference type="ARBA" id="ARBA00008766"/>
    </source>
</evidence>
<dbReference type="Pfam" id="PF05195">
    <property type="entry name" value="AMP_N"/>
    <property type="match status" value="1"/>
</dbReference>
<evidence type="ECO:0000256" key="5">
    <source>
        <dbReference type="ARBA" id="ARBA00022670"/>
    </source>
</evidence>
<dbReference type="PANTHER" id="PTHR43226">
    <property type="entry name" value="XAA-PRO AMINOPEPTIDASE 3"/>
    <property type="match status" value="1"/>
</dbReference>
<dbReference type="Pfam" id="PF00557">
    <property type="entry name" value="Peptidase_M24"/>
    <property type="match status" value="1"/>
</dbReference>
<feature type="domain" description="Aminopeptidase P N-terminal" evidence="13">
    <location>
        <begin position="7"/>
        <end position="141"/>
    </location>
</feature>
<comment type="similarity">
    <text evidence="3">Belongs to the peptidase M24B family.</text>
</comment>
<dbReference type="NCBIfam" id="NF008131">
    <property type="entry name" value="PRK10879.1"/>
    <property type="match status" value="1"/>
</dbReference>
<dbReference type="Gene3D" id="3.40.350.10">
    <property type="entry name" value="Creatinase/prolidase N-terminal domain"/>
    <property type="match status" value="1"/>
</dbReference>
<dbReference type="CDD" id="cd01087">
    <property type="entry name" value="Prolidase"/>
    <property type="match status" value="1"/>
</dbReference>
<name>A0A6S6SJ53_9GAMM</name>
<keyword evidence="5" id="KW-0645">Protease</keyword>
<protein>
    <recommendedName>
        <fullName evidence="10">Xaa-Pro aminopeptidase</fullName>
        <ecNumber evidence="4">3.4.11.9</ecNumber>
    </recommendedName>
    <alternativeName>
        <fullName evidence="11">Aminopeptidase P II</fullName>
    </alternativeName>
    <alternativeName>
        <fullName evidence="12">X-Pro aminopeptidase</fullName>
    </alternativeName>
</protein>
<keyword evidence="9" id="KW-0464">Manganese</keyword>
<evidence type="ECO:0000256" key="7">
    <source>
        <dbReference type="ARBA" id="ARBA00022801"/>
    </source>
</evidence>
<evidence type="ECO:0000256" key="10">
    <source>
        <dbReference type="ARBA" id="ARBA00069363"/>
    </source>
</evidence>
<dbReference type="GO" id="GO:0070006">
    <property type="term" value="F:metalloaminopeptidase activity"/>
    <property type="evidence" value="ECO:0007669"/>
    <property type="project" value="InterPro"/>
</dbReference>
<dbReference type="GO" id="GO:0006508">
    <property type="term" value="P:proteolysis"/>
    <property type="evidence" value="ECO:0007669"/>
    <property type="project" value="UniProtKB-KW"/>
</dbReference>
<comment type="cofactor">
    <cofactor evidence="2">
        <name>Mn(2+)</name>
        <dbReference type="ChEBI" id="CHEBI:29035"/>
    </cofactor>
</comment>
<dbReference type="InterPro" id="IPR052433">
    <property type="entry name" value="X-Pro_dipept-like"/>
</dbReference>